<gene>
    <name evidence="2" type="primary">LOC111011719</name>
</gene>
<dbReference type="KEGG" id="mcha:111011719"/>
<protein>
    <submittedName>
        <fullName evidence="2">Uncharacterized protein LOC111011719</fullName>
    </submittedName>
</protein>
<dbReference type="InterPro" id="IPR036410">
    <property type="entry name" value="HSP_DnaJ_Cys-rich_dom_sf"/>
</dbReference>
<proteinExistence type="predicted"/>
<accession>A0A6J1CHM4</accession>
<reference evidence="2" key="1">
    <citation type="submission" date="2025-08" db="UniProtKB">
        <authorList>
            <consortium name="RefSeq"/>
        </authorList>
    </citation>
    <scope>IDENTIFICATION</scope>
    <source>
        <strain evidence="2">OHB3-1</strain>
    </source>
</reference>
<dbReference type="SUPFAM" id="SSF57938">
    <property type="entry name" value="DnaJ/Hsp40 cysteine-rich domain"/>
    <property type="match status" value="1"/>
</dbReference>
<evidence type="ECO:0000313" key="2">
    <source>
        <dbReference type="RefSeq" id="XP_022141285.1"/>
    </source>
</evidence>
<keyword evidence="1" id="KW-1185">Reference proteome</keyword>
<name>A0A6J1CHM4_MOMCH</name>
<dbReference type="PANTHER" id="PTHR15852">
    <property type="entry name" value="PLASTID TRANSCRIPTIONALLY ACTIVE PROTEIN"/>
    <property type="match status" value="1"/>
</dbReference>
<sequence>MASCVCCRPVNTAKPIDGRGFVSTRIVPIGAGFAAPHLSFNDSKILSPRICGVRASMVDSHGSSDFAKRMEQAWEISQQPRPIGCSSCHSNGHVECKWCAGTGFFILGDNMLCQVPSRNTSCVICAGKGSMGCSDCKGTGYRAKWLGEPPVSK</sequence>
<dbReference type="GeneID" id="111011719"/>
<dbReference type="OrthoDB" id="535916at2759"/>
<dbReference type="RefSeq" id="XP_022141285.1">
    <property type="nucleotide sequence ID" value="XM_022285593.1"/>
</dbReference>
<evidence type="ECO:0000313" key="1">
    <source>
        <dbReference type="Proteomes" id="UP000504603"/>
    </source>
</evidence>
<organism evidence="1 2">
    <name type="scientific">Momordica charantia</name>
    <name type="common">Bitter gourd</name>
    <name type="synonym">Balsam pear</name>
    <dbReference type="NCBI Taxonomy" id="3673"/>
    <lineage>
        <taxon>Eukaryota</taxon>
        <taxon>Viridiplantae</taxon>
        <taxon>Streptophyta</taxon>
        <taxon>Embryophyta</taxon>
        <taxon>Tracheophyta</taxon>
        <taxon>Spermatophyta</taxon>
        <taxon>Magnoliopsida</taxon>
        <taxon>eudicotyledons</taxon>
        <taxon>Gunneridae</taxon>
        <taxon>Pentapetalae</taxon>
        <taxon>rosids</taxon>
        <taxon>fabids</taxon>
        <taxon>Cucurbitales</taxon>
        <taxon>Cucurbitaceae</taxon>
        <taxon>Momordiceae</taxon>
        <taxon>Momordica</taxon>
    </lineage>
</organism>
<dbReference type="Proteomes" id="UP000504603">
    <property type="component" value="Unplaced"/>
</dbReference>
<dbReference type="PANTHER" id="PTHR15852:SF66">
    <property type="entry name" value="OS09G0423700 PROTEIN"/>
    <property type="match status" value="1"/>
</dbReference>
<dbReference type="AlphaFoldDB" id="A0A6J1CHM4"/>